<proteinExistence type="predicted"/>
<accession>A0A922IDE0</accession>
<dbReference type="Proteomes" id="UP000790347">
    <property type="component" value="Unassembled WGS sequence"/>
</dbReference>
<evidence type="ECO:0000256" key="1">
    <source>
        <dbReference type="SAM" id="SignalP"/>
    </source>
</evidence>
<dbReference type="AlphaFoldDB" id="A0A922IDE0"/>
<evidence type="ECO:0008006" key="4">
    <source>
        <dbReference type="Google" id="ProtNLM"/>
    </source>
</evidence>
<dbReference type="PANTHER" id="PTHR33964:SF1">
    <property type="entry name" value="RE45066P"/>
    <property type="match status" value="1"/>
</dbReference>
<sequence length="258" mass="29758">MMRLQTILLPLFFFLFGFSICAAKKSLLLDKPECTQKRLQEVDRNFLRLIAIGEFGRKFPEKHSDLPKFCKETNRLIDSMIKFISDCYPPDEQRIFKIYFFSAKRTVKPFCTKKRTKKLQQLLELGPCLNTIINQIDCLDQLTNKTRELIPYQIGRDKINYACCYYVDALKCAENVLNIQCMTNNAKDVILDLVRSIGGDMVNFACGDYTESTDRCDHIPPLPKNKFDKSVKVDKKLRSIAFAQIGMVESMEGFSAEP</sequence>
<name>A0A922IDE0_DERFA</name>
<evidence type="ECO:0000313" key="2">
    <source>
        <dbReference type="EMBL" id="KAH9528662.1"/>
    </source>
</evidence>
<protein>
    <recommendedName>
        <fullName evidence="4">DUF19 domain-containing protein</fullName>
    </recommendedName>
</protein>
<keyword evidence="1" id="KW-0732">Signal</keyword>
<evidence type="ECO:0000313" key="3">
    <source>
        <dbReference type="Proteomes" id="UP000790347"/>
    </source>
</evidence>
<reference evidence="2" key="2">
    <citation type="journal article" date="2022" name="Res Sq">
        <title>Comparative Genomics Reveals Insights into the Divergent Evolution of Astigmatic Mites and Household Pest Adaptations.</title>
        <authorList>
            <person name="Xiong Q."/>
            <person name="Wan A.T.-Y."/>
            <person name="Liu X.-Y."/>
            <person name="Fung C.S.-H."/>
            <person name="Xiao X."/>
            <person name="Malainual N."/>
            <person name="Hou J."/>
            <person name="Wang L."/>
            <person name="Wang M."/>
            <person name="Yang K."/>
            <person name="Cui Y."/>
            <person name="Leung E."/>
            <person name="Nong W."/>
            <person name="Shin S.-K."/>
            <person name="Au S."/>
            <person name="Jeong K.Y."/>
            <person name="Chew F.T."/>
            <person name="Hui J."/>
            <person name="Leung T.F."/>
            <person name="Tungtrongchitr A."/>
            <person name="Zhong N."/>
            <person name="Liu Z."/>
            <person name="Tsui S."/>
        </authorList>
    </citation>
    <scope>NUCLEOTIDE SEQUENCE</scope>
    <source>
        <strain evidence="2">Derf</strain>
        <tissue evidence="2">Whole organism</tissue>
    </source>
</reference>
<organism evidence="2 3">
    <name type="scientific">Dermatophagoides farinae</name>
    <name type="common">American house dust mite</name>
    <dbReference type="NCBI Taxonomy" id="6954"/>
    <lineage>
        <taxon>Eukaryota</taxon>
        <taxon>Metazoa</taxon>
        <taxon>Ecdysozoa</taxon>
        <taxon>Arthropoda</taxon>
        <taxon>Chelicerata</taxon>
        <taxon>Arachnida</taxon>
        <taxon>Acari</taxon>
        <taxon>Acariformes</taxon>
        <taxon>Sarcoptiformes</taxon>
        <taxon>Astigmata</taxon>
        <taxon>Psoroptidia</taxon>
        <taxon>Analgoidea</taxon>
        <taxon>Pyroglyphidae</taxon>
        <taxon>Dermatophagoidinae</taxon>
        <taxon>Dermatophagoides</taxon>
    </lineage>
</organism>
<gene>
    <name evidence="2" type="ORF">DERF_002584</name>
</gene>
<keyword evidence="3" id="KW-1185">Reference proteome</keyword>
<dbReference type="PANTHER" id="PTHR33964">
    <property type="entry name" value="RE45066P-RELATED"/>
    <property type="match status" value="1"/>
</dbReference>
<feature type="chain" id="PRO_5036904385" description="DUF19 domain-containing protein" evidence="1">
    <location>
        <begin position="24"/>
        <end position="258"/>
    </location>
</feature>
<dbReference type="EMBL" id="ASGP02000001">
    <property type="protein sequence ID" value="KAH9528662.1"/>
    <property type="molecule type" value="Genomic_DNA"/>
</dbReference>
<reference evidence="2" key="1">
    <citation type="submission" date="2013-05" db="EMBL/GenBank/DDBJ databases">
        <authorList>
            <person name="Yim A.K.Y."/>
            <person name="Chan T.F."/>
            <person name="Ji K.M."/>
            <person name="Liu X.Y."/>
            <person name="Zhou J.W."/>
            <person name="Li R.Q."/>
            <person name="Yang K.Y."/>
            <person name="Li J."/>
            <person name="Li M."/>
            <person name="Law P.T.W."/>
            <person name="Wu Y.L."/>
            <person name="Cai Z.L."/>
            <person name="Qin H."/>
            <person name="Bao Y."/>
            <person name="Leung R.K.K."/>
            <person name="Ng P.K.S."/>
            <person name="Zou J."/>
            <person name="Zhong X.J."/>
            <person name="Ran P.X."/>
            <person name="Zhong N.S."/>
            <person name="Liu Z.G."/>
            <person name="Tsui S.K.W."/>
        </authorList>
    </citation>
    <scope>NUCLEOTIDE SEQUENCE</scope>
    <source>
        <strain evidence="2">Derf</strain>
        <tissue evidence="2">Whole organism</tissue>
    </source>
</reference>
<feature type="signal peptide" evidence="1">
    <location>
        <begin position="1"/>
        <end position="23"/>
    </location>
</feature>
<comment type="caution">
    <text evidence="2">The sequence shown here is derived from an EMBL/GenBank/DDBJ whole genome shotgun (WGS) entry which is preliminary data.</text>
</comment>